<organism evidence="5 6">
    <name type="scientific">Lithospermum erythrorhizon</name>
    <name type="common">Purple gromwell</name>
    <name type="synonym">Lithospermum officinale var. erythrorhizon</name>
    <dbReference type="NCBI Taxonomy" id="34254"/>
    <lineage>
        <taxon>Eukaryota</taxon>
        <taxon>Viridiplantae</taxon>
        <taxon>Streptophyta</taxon>
        <taxon>Embryophyta</taxon>
        <taxon>Tracheophyta</taxon>
        <taxon>Spermatophyta</taxon>
        <taxon>Magnoliopsida</taxon>
        <taxon>eudicotyledons</taxon>
        <taxon>Gunneridae</taxon>
        <taxon>Pentapetalae</taxon>
        <taxon>asterids</taxon>
        <taxon>lamiids</taxon>
        <taxon>Boraginales</taxon>
        <taxon>Boraginaceae</taxon>
        <taxon>Boraginoideae</taxon>
        <taxon>Lithospermeae</taxon>
        <taxon>Lithospermum</taxon>
    </lineage>
</organism>
<dbReference type="SUPFAM" id="SSF54106">
    <property type="entry name" value="LysM domain"/>
    <property type="match status" value="2"/>
</dbReference>
<accession>A0AAV3NI51</accession>
<gene>
    <name evidence="5" type="ORF">LIER_00610</name>
</gene>
<dbReference type="EMBL" id="BAABME010000048">
    <property type="protein sequence ID" value="GAA0138970.1"/>
    <property type="molecule type" value="Genomic_DNA"/>
</dbReference>
<evidence type="ECO:0000256" key="1">
    <source>
        <dbReference type="ARBA" id="ARBA00022669"/>
    </source>
</evidence>
<dbReference type="InterPro" id="IPR052210">
    <property type="entry name" value="LysM1-like"/>
</dbReference>
<dbReference type="Proteomes" id="UP001454036">
    <property type="component" value="Unassembled WGS sequence"/>
</dbReference>
<proteinExistence type="predicted"/>
<keyword evidence="6" id="KW-1185">Reference proteome</keyword>
<dbReference type="PANTHER" id="PTHR34997">
    <property type="entry name" value="AM15"/>
    <property type="match status" value="1"/>
</dbReference>
<dbReference type="Gene3D" id="3.10.350.10">
    <property type="entry name" value="LysM domain"/>
    <property type="match status" value="2"/>
</dbReference>
<name>A0AAV3NI51_LITER</name>
<reference evidence="5 6" key="1">
    <citation type="submission" date="2024-01" db="EMBL/GenBank/DDBJ databases">
        <title>The complete chloroplast genome sequence of Lithospermum erythrorhizon: insights into the phylogenetic relationship among Boraginaceae species and the maternal lineages of purple gromwells.</title>
        <authorList>
            <person name="Okada T."/>
            <person name="Watanabe K."/>
        </authorList>
    </citation>
    <scope>NUCLEOTIDE SEQUENCE [LARGE SCALE GENOMIC DNA]</scope>
</reference>
<dbReference type="CDD" id="cd00118">
    <property type="entry name" value="LysM"/>
    <property type="match status" value="2"/>
</dbReference>
<dbReference type="Pfam" id="PF01476">
    <property type="entry name" value="LysM"/>
    <property type="match status" value="2"/>
</dbReference>
<evidence type="ECO:0000313" key="5">
    <source>
        <dbReference type="EMBL" id="GAA0138970.1"/>
    </source>
</evidence>
<feature type="chain" id="PRO_5044010992" description="LysM domain-containing protein" evidence="3">
    <location>
        <begin position="29"/>
        <end position="160"/>
    </location>
</feature>
<feature type="domain" description="LysM" evidence="4">
    <location>
        <begin position="43"/>
        <end position="87"/>
    </location>
</feature>
<dbReference type="SMART" id="SM00257">
    <property type="entry name" value="LysM"/>
    <property type="match status" value="2"/>
</dbReference>
<dbReference type="AlphaFoldDB" id="A0AAV3NI51"/>
<comment type="caution">
    <text evidence="5">The sequence shown here is derived from an EMBL/GenBank/DDBJ whole genome shotgun (WGS) entry which is preliminary data.</text>
</comment>
<evidence type="ECO:0000259" key="4">
    <source>
        <dbReference type="PROSITE" id="PS51782"/>
    </source>
</evidence>
<keyword evidence="3" id="KW-0732">Signal</keyword>
<keyword evidence="2" id="KW-0843">Virulence</keyword>
<protein>
    <recommendedName>
        <fullName evidence="4">LysM domain-containing protein</fullName>
    </recommendedName>
</protein>
<dbReference type="InterPro" id="IPR018392">
    <property type="entry name" value="LysM"/>
</dbReference>
<feature type="signal peptide" evidence="3">
    <location>
        <begin position="1"/>
        <end position="28"/>
    </location>
</feature>
<feature type="domain" description="LysM" evidence="4">
    <location>
        <begin position="110"/>
        <end position="154"/>
    </location>
</feature>
<evidence type="ECO:0000256" key="2">
    <source>
        <dbReference type="ARBA" id="ARBA00023026"/>
    </source>
</evidence>
<dbReference type="PANTHER" id="PTHR34997:SF1">
    <property type="entry name" value="PEPTIDOGLYCAN-BINDING LYSIN DOMAIN"/>
    <property type="match status" value="1"/>
</dbReference>
<dbReference type="GO" id="GO:0008061">
    <property type="term" value="F:chitin binding"/>
    <property type="evidence" value="ECO:0007669"/>
    <property type="project" value="UniProtKB-KW"/>
</dbReference>
<dbReference type="InterPro" id="IPR036779">
    <property type="entry name" value="LysM_dom_sf"/>
</dbReference>
<keyword evidence="1" id="KW-0147">Chitin-binding</keyword>
<dbReference type="PROSITE" id="PS51782">
    <property type="entry name" value="LYSM"/>
    <property type="match status" value="2"/>
</dbReference>
<evidence type="ECO:0000256" key="3">
    <source>
        <dbReference type="SAM" id="SignalP"/>
    </source>
</evidence>
<sequence length="160" mass="17172">MARTNGMSAISYATLLLAFLLIISNAECRISPTEPAAFLSCTQVHGAEVGDTCTTIPQNFGLGAESFLEINPNMNCDNIFVGQWLCISGEFTGSTSIPTATTNSVSSCSQIYEFQFGDTCSAIINNFALSAEIFSELNPNLNCDKIFVGEYLCLNGEFTS</sequence>
<evidence type="ECO:0000313" key="6">
    <source>
        <dbReference type="Proteomes" id="UP001454036"/>
    </source>
</evidence>